<dbReference type="AlphaFoldDB" id="A0A4R1QYH4"/>
<dbReference type="EMBL" id="SLUO01000008">
    <property type="protein sequence ID" value="TCL57600.1"/>
    <property type="molecule type" value="Genomic_DNA"/>
</dbReference>
<proteinExistence type="predicted"/>
<reference evidence="1 2" key="1">
    <citation type="submission" date="2019-03" db="EMBL/GenBank/DDBJ databases">
        <title>Genomic Encyclopedia of Type Strains, Phase IV (KMG-IV): sequencing the most valuable type-strain genomes for metagenomic binning, comparative biology and taxonomic classification.</title>
        <authorList>
            <person name="Goeker M."/>
        </authorList>
    </citation>
    <scope>NUCLEOTIDE SEQUENCE [LARGE SCALE GENOMIC DNA]</scope>
    <source>
        <strain evidence="1 2">DSM 100556</strain>
    </source>
</reference>
<evidence type="ECO:0000313" key="1">
    <source>
        <dbReference type="EMBL" id="TCL57600.1"/>
    </source>
</evidence>
<dbReference type="Proteomes" id="UP000295718">
    <property type="component" value="Unassembled WGS sequence"/>
</dbReference>
<sequence length="679" mass="77938">MHRPSNTERKYMKQLSRLAQKDEKGILKNIALMYLNQNYRDEEEAERTEESDKVGIWQRDAQGNTEGFTVDQSKLDEINFWAKNMSIAPKKGRNRVVLIGESAARGYFYDPIYNPALELNSILNNADAGQYEVVDLARTDLSYDMLINLIEESAVLEPDVLVVFAGNNWDIHKIWEKYNLEVSEVIREEGLNGLLRYSDAHLAANVEKMYKQLRAFTDKGIPVVIVIPEFNLNDWKDPEIAANWLMGGDCGRWNQLLKKTKAMMAAGEYENCIKLLESEEIKGYAGTELWYALAESYKHLGMVDQAEKIFIKIKDITMIYPKVSTPRAFSAVQKALKNEACKNDRIRYVDMHDVFSSEGGVIGREFFMDYCHLTSKGIKLLMQKVASSILSQDISTNIYNGLIVDKSTESHAHFLSAIHNAHWGQEEDIIKYHLETALREWPEIKETMKAFIDFQCRNLPVWMSKRAEGYIGIISEQEQRYLTENKGLLLDRKLINIIGDVLNDANLLKHIMEVRNSAYGIERGEVNLLDSDYYVNSLSQKEAQYNWPSIPAKLKRYGFLAAYNKNTGFAFTTGNPLGIHLYLVCQVNNGNKNPKKIKIFINEHEISSSEIVCGWNKLKVYISEKFVKEGMNDIRIEWPSLDADMRIQENKVIEEIEKGIIPELVPVYGEIHKFILTGE</sequence>
<name>A0A4R1QYH4_9FIRM</name>
<dbReference type="SUPFAM" id="SSF52266">
    <property type="entry name" value="SGNH hydrolase"/>
    <property type="match status" value="2"/>
</dbReference>
<organism evidence="1 2">
    <name type="scientific">Kineothrix alysoides</name>
    <dbReference type="NCBI Taxonomy" id="1469948"/>
    <lineage>
        <taxon>Bacteria</taxon>
        <taxon>Bacillati</taxon>
        <taxon>Bacillota</taxon>
        <taxon>Clostridia</taxon>
        <taxon>Lachnospirales</taxon>
        <taxon>Lachnospiraceae</taxon>
        <taxon>Kineothrix</taxon>
    </lineage>
</organism>
<accession>A0A4R1QYH4</accession>
<keyword evidence="2" id="KW-1185">Reference proteome</keyword>
<protein>
    <submittedName>
        <fullName evidence="1">Uncharacterized protein</fullName>
    </submittedName>
</protein>
<dbReference type="RefSeq" id="WP_031390792.1">
    <property type="nucleotide sequence ID" value="NZ_SLUO01000008.1"/>
</dbReference>
<dbReference type="InterPro" id="IPR036514">
    <property type="entry name" value="SGNH_hydro_sf"/>
</dbReference>
<dbReference type="STRING" id="1469948.GCA_000732725_02103"/>
<comment type="caution">
    <text evidence="1">The sequence shown here is derived from an EMBL/GenBank/DDBJ whole genome shotgun (WGS) entry which is preliminary data.</text>
</comment>
<evidence type="ECO:0000313" key="2">
    <source>
        <dbReference type="Proteomes" id="UP000295718"/>
    </source>
</evidence>
<dbReference type="Gene3D" id="3.40.50.1110">
    <property type="entry name" value="SGNH hydrolase"/>
    <property type="match status" value="2"/>
</dbReference>
<gene>
    <name evidence="1" type="ORF">EDD76_108135</name>
</gene>